<dbReference type="Pfam" id="PF25545">
    <property type="entry name" value="DUF7924"/>
    <property type="match status" value="1"/>
</dbReference>
<gene>
    <name evidence="3" type="ORF">BBAD15_g7215</name>
</gene>
<feature type="compositionally biased region" description="Polar residues" evidence="1">
    <location>
        <begin position="129"/>
        <end position="139"/>
    </location>
</feature>
<protein>
    <recommendedName>
        <fullName evidence="2">DUF7924 domain-containing protein</fullName>
    </recommendedName>
</protein>
<feature type="compositionally biased region" description="Basic and acidic residues" evidence="1">
    <location>
        <begin position="494"/>
        <end position="514"/>
    </location>
</feature>
<sequence>MGQVTGPHAPQGPTPPGQASQCKAFSQPPPLPQPLSPDCRPPESRPSDAEQGDMMAIKERHVTAQERAGQKPQSPSKRPHSAVVEDSPTPDTLVSSWLDSVYPTAKRIRRNSEPATDEVAAFLEAGESSKVNQVNTRPRASSEPFMARGDGGFVQPPTPSTIKSARFSQGYTAASGPATSSRAASYRTGGGTSSPGSLVDAEHYRRENLAERNGIELRHPDDPLPSDLQALVESLGLQQPPATPTAADEKFIKAIRVCNNGLPKPLETFIRPLFDDCIFPKPLFDDLLLRIDSLIMKQTTLPTKLSPADLKKLSEEARQVSKISIPVPDILYGYSFGVLPTEFRKLLSSVLGDVQVVNAADLVLPFLVVEFKGDGGSMWSCTNQCLGGSAACVNVGRRLNIGLVAKDQNPSFNSAVFSIAMNGDKANLYVSWKPKSDAAEYYMQRIGFFAIEDMHDLLILQRTVREIIDWGLGPRLDEIRECLGLAGSKKRKQSERPSGDVKELESQLKEPKTQVEELETQVEELKAQELQAQLDELKTQMKELIKTQVEELRTQVEEPKAQVEEPKAQVEGPKAQEFQAQLDELKTQMKDFIKAQMEEPKAQMEEPKAQMEELKEVKAQVKELKTQAGKP</sequence>
<accession>A0A0A2VMQ2</accession>
<feature type="compositionally biased region" description="Polar residues" evidence="1">
    <location>
        <begin position="160"/>
        <end position="183"/>
    </location>
</feature>
<dbReference type="PANTHER" id="PTHR42470:SF1">
    <property type="entry name" value="VAST DOMAIN-CONTAINING PROTEIN"/>
    <property type="match status" value="1"/>
</dbReference>
<dbReference type="Proteomes" id="UP000030106">
    <property type="component" value="Unassembled WGS sequence"/>
</dbReference>
<dbReference type="InterPro" id="IPR057684">
    <property type="entry name" value="DUF7924"/>
</dbReference>
<feature type="region of interest" description="Disordered" evidence="1">
    <location>
        <begin position="488"/>
        <end position="514"/>
    </location>
</feature>
<organism evidence="3 4">
    <name type="scientific">Beauveria bassiana D1-5</name>
    <dbReference type="NCBI Taxonomy" id="1245745"/>
    <lineage>
        <taxon>Eukaryota</taxon>
        <taxon>Fungi</taxon>
        <taxon>Dikarya</taxon>
        <taxon>Ascomycota</taxon>
        <taxon>Pezizomycotina</taxon>
        <taxon>Sordariomycetes</taxon>
        <taxon>Hypocreomycetidae</taxon>
        <taxon>Hypocreales</taxon>
        <taxon>Cordycipitaceae</taxon>
        <taxon>Beauveria</taxon>
    </lineage>
</organism>
<reference evidence="3 4" key="1">
    <citation type="submission" date="2012-10" db="EMBL/GenBank/DDBJ databases">
        <title>Genome sequencing and analysis of entomopathogenic fungi Beauveria bassiana D1-5.</title>
        <authorList>
            <person name="Li Q."/>
            <person name="Wang L."/>
            <person name="Zhang Z."/>
            <person name="Wang Q."/>
            <person name="Ren J."/>
            <person name="Wang M."/>
            <person name="Xu W."/>
            <person name="Wang J."/>
            <person name="Lu Y."/>
            <person name="Du Q."/>
            <person name="Sun Z."/>
        </authorList>
    </citation>
    <scope>NUCLEOTIDE SEQUENCE [LARGE SCALE GENOMIC DNA]</scope>
    <source>
        <strain evidence="3 4">D1-5</strain>
    </source>
</reference>
<dbReference type="EMBL" id="ANFO01000688">
    <property type="protein sequence ID" value="KGQ07440.1"/>
    <property type="molecule type" value="Genomic_DNA"/>
</dbReference>
<dbReference type="STRING" id="1245745.A0A0A2VMQ2"/>
<proteinExistence type="predicted"/>
<feature type="region of interest" description="Disordered" evidence="1">
    <location>
        <begin position="1"/>
        <end position="201"/>
    </location>
</feature>
<evidence type="ECO:0000313" key="3">
    <source>
        <dbReference type="EMBL" id="KGQ07440.1"/>
    </source>
</evidence>
<comment type="caution">
    <text evidence="3">The sequence shown here is derived from an EMBL/GenBank/DDBJ whole genome shotgun (WGS) entry which is preliminary data.</text>
</comment>
<evidence type="ECO:0000256" key="1">
    <source>
        <dbReference type="SAM" id="MobiDB-lite"/>
    </source>
</evidence>
<feature type="domain" description="DUF7924" evidence="2">
    <location>
        <begin position="324"/>
        <end position="482"/>
    </location>
</feature>
<feature type="compositionally biased region" description="Polar residues" evidence="1">
    <location>
        <begin position="89"/>
        <end position="98"/>
    </location>
</feature>
<dbReference type="HOGENOM" id="CLU_029453_0_0_1"/>
<evidence type="ECO:0000259" key="2">
    <source>
        <dbReference type="Pfam" id="PF25545"/>
    </source>
</evidence>
<name>A0A0A2VMQ2_BEABA</name>
<dbReference type="Gene3D" id="1.10.287.1490">
    <property type="match status" value="1"/>
</dbReference>
<dbReference type="OrthoDB" id="4869771at2759"/>
<evidence type="ECO:0000313" key="4">
    <source>
        <dbReference type="Proteomes" id="UP000030106"/>
    </source>
</evidence>
<dbReference type="PANTHER" id="PTHR42470">
    <property type="entry name" value="VAST DOMAIN-CONTAINING PROTEIN"/>
    <property type="match status" value="1"/>
</dbReference>
<dbReference type="AlphaFoldDB" id="A0A0A2VMQ2"/>